<dbReference type="Pfam" id="PF10908">
    <property type="entry name" value="Tlde1_dom"/>
    <property type="match status" value="1"/>
</dbReference>
<dbReference type="InterPro" id="IPR021225">
    <property type="entry name" value="Tlde1_dom"/>
</dbReference>
<dbReference type="EMBL" id="CP008727">
    <property type="protein sequence ID" value="AIO70347.1"/>
    <property type="molecule type" value="Genomic_DNA"/>
</dbReference>
<keyword evidence="3" id="KW-1185">Reference proteome</keyword>
<dbReference type="KEGG" id="bok:DM82_4480"/>
<sequence>MPIECSFTLNHQRMSSLSCQGFGSVLAFSGNGKYTNDPASTTIPKDGALPTGIYYIVDRESGGRLGWLNDLGADALAGTHRADWFALYRADGTIDDWTFVNGVRRGNFRLHPVGYWGISEGCITMPNKDQFKRLRSFLKSQPASKIPGTNTNYYGRVTVR</sequence>
<organism evidence="2 3">
    <name type="scientific">Burkholderia oklahomensis</name>
    <dbReference type="NCBI Taxonomy" id="342113"/>
    <lineage>
        <taxon>Bacteria</taxon>
        <taxon>Pseudomonadati</taxon>
        <taxon>Pseudomonadota</taxon>
        <taxon>Betaproteobacteria</taxon>
        <taxon>Burkholderiales</taxon>
        <taxon>Burkholderiaceae</taxon>
        <taxon>Burkholderia</taxon>
        <taxon>pseudomallei group</taxon>
    </lineage>
</organism>
<dbReference type="AlphaFoldDB" id="A0AAI8FRV6"/>
<evidence type="ECO:0000259" key="1">
    <source>
        <dbReference type="Pfam" id="PF10908"/>
    </source>
</evidence>
<protein>
    <recommendedName>
        <fullName evidence="1">Tlde1 domain-containing protein</fullName>
    </recommendedName>
</protein>
<feature type="domain" description="Tlde1" evidence="1">
    <location>
        <begin position="26"/>
        <end position="148"/>
    </location>
</feature>
<name>A0AAI8FRV6_9BURK</name>
<dbReference type="GeneID" id="60552220"/>
<gene>
    <name evidence="2" type="ORF">DM82_4480</name>
</gene>
<dbReference type="Proteomes" id="UP000029424">
    <property type="component" value="Chromosome 2"/>
</dbReference>
<evidence type="ECO:0000313" key="2">
    <source>
        <dbReference type="EMBL" id="AIO70347.1"/>
    </source>
</evidence>
<proteinExistence type="predicted"/>
<reference evidence="2 3" key="1">
    <citation type="submission" date="2014-06" db="EMBL/GenBank/DDBJ databases">
        <authorList>
            <person name="Bishop-Lilly K.A."/>
            <person name="Broomall S.M."/>
            <person name="Chain P.S."/>
            <person name="Chertkov O."/>
            <person name="Coyne S.R."/>
            <person name="Daligault H.E."/>
            <person name="Davenport K.W."/>
            <person name="Erkkila T."/>
            <person name="Frey K.G."/>
            <person name="Gibbons H.S."/>
            <person name="Gu W."/>
            <person name="Jaissle J."/>
            <person name="Johnson S.L."/>
            <person name="Koroleva G.I."/>
            <person name="Ladner J.T."/>
            <person name="Lo C.-C."/>
            <person name="Minogue T.D."/>
            <person name="Munk C."/>
            <person name="Palacios G.F."/>
            <person name="Redden C.L."/>
            <person name="Rosenzweig C.N."/>
            <person name="Scholz M.B."/>
            <person name="Teshima H."/>
            <person name="Xu Y."/>
        </authorList>
    </citation>
    <scope>NUCLEOTIDE SEQUENCE [LARGE SCALE GENOMIC DNA]</scope>
    <source>
        <strain evidence="2 3">EO147</strain>
    </source>
</reference>
<accession>A0AAI8FRV6</accession>
<dbReference type="RefSeq" id="WP_010112584.1">
    <property type="nucleotide sequence ID" value="NZ_CADEQG010000028.1"/>
</dbReference>
<evidence type="ECO:0000313" key="3">
    <source>
        <dbReference type="Proteomes" id="UP000029424"/>
    </source>
</evidence>